<dbReference type="AlphaFoldDB" id="A0A6T8LPT7"/>
<name>A0A6T8LPT7_9STRA</name>
<evidence type="ECO:0000313" key="4">
    <source>
        <dbReference type="EMBL" id="CAD8419081.1"/>
    </source>
</evidence>
<reference evidence="2" key="1">
    <citation type="submission" date="2021-01" db="EMBL/GenBank/DDBJ databases">
        <authorList>
            <person name="Corre E."/>
            <person name="Pelletier E."/>
            <person name="Niang G."/>
            <person name="Scheremetjew M."/>
            <person name="Finn R."/>
            <person name="Kale V."/>
            <person name="Holt S."/>
            <person name="Cochrane G."/>
            <person name="Meng A."/>
            <person name="Brown T."/>
            <person name="Cohen L."/>
        </authorList>
    </citation>
    <scope>NUCLEOTIDE SEQUENCE</scope>
    <source>
        <strain evidence="2">CCAP1064/1</strain>
    </source>
</reference>
<feature type="region of interest" description="Disordered" evidence="1">
    <location>
        <begin position="1"/>
        <end position="29"/>
    </location>
</feature>
<protein>
    <recommendedName>
        <fullName evidence="5">Ribosome maturation factor RimP N-terminal domain-containing protein</fullName>
    </recommendedName>
</protein>
<dbReference type="EMBL" id="HBEL01032495">
    <property type="protein sequence ID" value="CAD8419080.1"/>
    <property type="molecule type" value="Transcribed_RNA"/>
</dbReference>
<feature type="region of interest" description="Disordered" evidence="1">
    <location>
        <begin position="195"/>
        <end position="215"/>
    </location>
</feature>
<evidence type="ECO:0008006" key="5">
    <source>
        <dbReference type="Google" id="ProtNLM"/>
    </source>
</evidence>
<feature type="compositionally biased region" description="Acidic residues" evidence="1">
    <location>
        <begin position="1"/>
        <end position="25"/>
    </location>
</feature>
<organism evidence="2">
    <name type="scientific">Proboscia inermis</name>
    <dbReference type="NCBI Taxonomy" id="420281"/>
    <lineage>
        <taxon>Eukaryota</taxon>
        <taxon>Sar</taxon>
        <taxon>Stramenopiles</taxon>
        <taxon>Ochrophyta</taxon>
        <taxon>Bacillariophyta</taxon>
        <taxon>Coscinodiscophyceae</taxon>
        <taxon>Rhizosoleniophycidae</taxon>
        <taxon>Rhizosoleniales</taxon>
        <taxon>Rhizosoleniaceae</taxon>
        <taxon>Proboscia</taxon>
    </lineage>
</organism>
<evidence type="ECO:0000313" key="2">
    <source>
        <dbReference type="EMBL" id="CAD8419079.1"/>
    </source>
</evidence>
<evidence type="ECO:0000313" key="3">
    <source>
        <dbReference type="EMBL" id="CAD8419080.1"/>
    </source>
</evidence>
<dbReference type="EMBL" id="HBEL01032494">
    <property type="protein sequence ID" value="CAD8419079.1"/>
    <property type="molecule type" value="Transcribed_RNA"/>
</dbReference>
<sequence>MSSDEEMVQGEVFDEDNSDDLEEFDNSSLDDRQREANRLISSTILTSFENSITLLDISWVGDRCIVTVDSESDNDDDASEQAANSIGDVSRRLIDVFNDPDVDAKLDITNRYEILVSTRGFDGRLVTPKEFTAWKGFDVEVQTDKAYPKNKGKDKVYLGRLVEKTDDAVRLNVKGRISKIPLQFVLGVKLPKAKVEKGDGGNVFADKSQSRRRKR</sequence>
<evidence type="ECO:0000256" key="1">
    <source>
        <dbReference type="SAM" id="MobiDB-lite"/>
    </source>
</evidence>
<proteinExistence type="predicted"/>
<dbReference type="EMBL" id="HBEL01032496">
    <property type="protein sequence ID" value="CAD8419081.1"/>
    <property type="molecule type" value="Transcribed_RNA"/>
</dbReference>
<gene>
    <name evidence="2" type="ORF">PINE0816_LOCUS15214</name>
    <name evidence="3" type="ORF">PINE0816_LOCUS15215</name>
    <name evidence="4" type="ORF">PINE0816_LOCUS15216</name>
</gene>
<accession>A0A6T8LPT7</accession>